<accession>A0A364L184</accession>
<evidence type="ECO:0000313" key="2">
    <source>
        <dbReference type="Proteomes" id="UP000249363"/>
    </source>
</evidence>
<dbReference type="AlphaFoldDB" id="A0A364L184"/>
<dbReference type="RefSeq" id="XP_040734074.1">
    <property type="nucleotide sequence ID" value="XM_040878061.1"/>
</dbReference>
<keyword evidence="2" id="KW-1185">Reference proteome</keyword>
<evidence type="ECO:0008006" key="3">
    <source>
        <dbReference type="Google" id="ProtNLM"/>
    </source>
</evidence>
<dbReference type="Gene3D" id="3.80.10.10">
    <property type="entry name" value="Ribonuclease Inhibitor"/>
    <property type="match status" value="1"/>
</dbReference>
<proteinExistence type="predicted"/>
<evidence type="ECO:0000313" key="1">
    <source>
        <dbReference type="EMBL" id="RAO69558.1"/>
    </source>
</evidence>
<protein>
    <recommendedName>
        <fullName evidence="3">F-box domain-containing protein</fullName>
    </recommendedName>
</protein>
<comment type="caution">
    <text evidence="1">The sequence shown here is derived from an EMBL/GenBank/DDBJ whole genome shotgun (WGS) entry which is preliminary data.</text>
</comment>
<reference evidence="1 2" key="1">
    <citation type="journal article" date="2017" name="Biotechnol. Biofuels">
        <title>Differential beta-glucosidase expression as a function of carbon source availability in Talaromyces amestolkiae: a genomic and proteomic approach.</title>
        <authorList>
            <person name="de Eugenio L.I."/>
            <person name="Mendez-Liter J.A."/>
            <person name="Nieto-Dominguez M."/>
            <person name="Alonso L."/>
            <person name="Gil-Munoz J."/>
            <person name="Barriuso J."/>
            <person name="Prieto A."/>
            <person name="Martinez M.J."/>
        </authorList>
    </citation>
    <scope>NUCLEOTIDE SEQUENCE [LARGE SCALE GENOMIC DNA]</scope>
    <source>
        <strain evidence="1 2">CIB</strain>
    </source>
</reference>
<sequence>MPYEPVTWCLPPNPDGTMRLFSIVPRKESAGADLQWWDLPEQLIDSEQLLDLPERLVNIPEPLVLTEGPCRLLELPLEVMTNILHQMEDKADLYALLQAAPRLYNVIIPIWWKHLTIKLRNDRYSNSMPTDLAHLLKARSPGLDRLEFVKSIVVKGTCPPLNWCIHRNSIYGRFFQNQSRDIGMFLRHLKPNSLNHFSWTTATCMADTLIAPWGCLTSTQRDLEELKLVLSAKCPDEQKNLYLGSFRKLKYLSVRGLRRQPTSASFYPGLEAMLICSCSSLREFELAAVPNIDEAPYMDALDGKQFWPVPITGSSSKPRGMSVRLRNALPTLDSDDFFPVQQVTDDGFLFPNLRVLHLEMVNLQGCADRLVQTIDVASMTSLTLRHCQGWDEFLLLMAQGTRPMSLRKLELEYFEGTLASSDMINLLNRCANIEDVAICDADEELPLVAVQTWKSVCRERPSLRRFVHHQADHFEKADWLTPTGDPQRGVDVGEEFLKQISECISSPEANPFTDSKLEFLGICCFPTDMLVGLLRPLSDQPHLRVIHFRKSAFHMNALTSLRRAIDHFVRWAFGWNGIPSLKVVLFGDYSTYHVKKGANFRYNRIEGNQSPNWETVVDPDVSDLPARFVAMAKACPSQFTM</sequence>
<dbReference type="Proteomes" id="UP000249363">
    <property type="component" value="Unassembled WGS sequence"/>
</dbReference>
<dbReference type="OrthoDB" id="1720422at2759"/>
<dbReference type="SUPFAM" id="SSF52047">
    <property type="entry name" value="RNI-like"/>
    <property type="match status" value="1"/>
</dbReference>
<organism evidence="1 2">
    <name type="scientific">Talaromyces amestolkiae</name>
    <dbReference type="NCBI Taxonomy" id="1196081"/>
    <lineage>
        <taxon>Eukaryota</taxon>
        <taxon>Fungi</taxon>
        <taxon>Dikarya</taxon>
        <taxon>Ascomycota</taxon>
        <taxon>Pezizomycotina</taxon>
        <taxon>Eurotiomycetes</taxon>
        <taxon>Eurotiomycetidae</taxon>
        <taxon>Eurotiales</taxon>
        <taxon>Trichocomaceae</taxon>
        <taxon>Talaromyces</taxon>
        <taxon>Talaromyces sect. Talaromyces</taxon>
    </lineage>
</organism>
<dbReference type="InterPro" id="IPR032675">
    <property type="entry name" value="LRR_dom_sf"/>
</dbReference>
<gene>
    <name evidence="1" type="ORF">BHQ10_005570</name>
</gene>
<name>A0A364L184_TALAM</name>
<dbReference type="GeneID" id="63794786"/>
<dbReference type="EMBL" id="MIKG01000010">
    <property type="protein sequence ID" value="RAO69558.1"/>
    <property type="molecule type" value="Genomic_DNA"/>
</dbReference>